<evidence type="ECO:0000256" key="2">
    <source>
        <dbReference type="ARBA" id="ARBA00004736"/>
    </source>
</evidence>
<keyword evidence="6" id="KW-0456">Lyase</keyword>
<dbReference type="InterPro" id="IPR031338">
    <property type="entry name" value="KDPG/KHG_AS_2"/>
</dbReference>
<dbReference type="NCBIfam" id="TIGR01182">
    <property type="entry name" value="eda"/>
    <property type="match status" value="1"/>
</dbReference>
<evidence type="ECO:0000256" key="3">
    <source>
        <dbReference type="ARBA" id="ARBA00006906"/>
    </source>
</evidence>
<dbReference type="KEGG" id="zpl:ZBT109_0818"/>
<dbReference type="InterPro" id="IPR000887">
    <property type="entry name" value="Aldlse_KDPG_KHG"/>
</dbReference>
<evidence type="ECO:0000256" key="8">
    <source>
        <dbReference type="ARBA" id="ARBA00023277"/>
    </source>
</evidence>
<dbReference type="Gene3D" id="3.20.20.70">
    <property type="entry name" value="Aldolase class I"/>
    <property type="match status" value="1"/>
</dbReference>
<dbReference type="GO" id="GO:0008675">
    <property type="term" value="F:2-dehydro-3-deoxy-phosphogluconate aldolase activity"/>
    <property type="evidence" value="ECO:0007669"/>
    <property type="project" value="UniProtKB-EC"/>
</dbReference>
<dbReference type="NCBIfam" id="NF004325">
    <property type="entry name" value="PRK05718.1"/>
    <property type="match status" value="1"/>
</dbReference>
<gene>
    <name evidence="9" type="ORF">ZBT109_0818</name>
</gene>
<dbReference type="STRING" id="1123510.GCA_000620025_01580"/>
<dbReference type="RefSeq" id="WP_027706255.1">
    <property type="nucleotide sequence ID" value="NZ_AP018933.1"/>
</dbReference>
<evidence type="ECO:0000313" key="10">
    <source>
        <dbReference type="Proteomes" id="UP000267342"/>
    </source>
</evidence>
<dbReference type="PANTHER" id="PTHR30246:SF1">
    <property type="entry name" value="2-DEHYDRO-3-DEOXY-6-PHOSPHOGALACTONATE ALDOLASE-RELATED"/>
    <property type="match status" value="1"/>
</dbReference>
<comment type="subunit">
    <text evidence="4">Homotrimer.</text>
</comment>
<dbReference type="SUPFAM" id="SSF51569">
    <property type="entry name" value="Aldolase"/>
    <property type="match status" value="1"/>
</dbReference>
<comment type="catalytic activity">
    <reaction evidence="1">
        <text>2-dehydro-3-deoxy-6-phospho-D-gluconate = D-glyceraldehyde 3-phosphate + pyruvate</text>
        <dbReference type="Rhea" id="RHEA:17089"/>
        <dbReference type="ChEBI" id="CHEBI:15361"/>
        <dbReference type="ChEBI" id="CHEBI:57569"/>
        <dbReference type="ChEBI" id="CHEBI:59776"/>
        <dbReference type="EC" id="4.1.2.14"/>
    </reaction>
</comment>
<dbReference type="OrthoDB" id="9805177at2"/>
<dbReference type="PANTHER" id="PTHR30246">
    <property type="entry name" value="2-KETO-3-DEOXY-6-PHOSPHOGLUCONATE ALDOLASE"/>
    <property type="match status" value="1"/>
</dbReference>
<evidence type="ECO:0000313" key="9">
    <source>
        <dbReference type="EMBL" id="BBG29594.1"/>
    </source>
</evidence>
<proteinExistence type="inferred from homology"/>
<keyword evidence="8" id="KW-0119">Carbohydrate metabolism</keyword>
<evidence type="ECO:0000256" key="6">
    <source>
        <dbReference type="ARBA" id="ARBA00023239"/>
    </source>
</evidence>
<sequence>MSELKQFPAEFTASIDKICARAKVLPVIVVNQIEDAVPLAKALVAGGLPNLEVTLRTDCALDAIRAMKDVEGATVGAGTVLTVEQYKQAEEAGAEFIVTPGATSELFEYSVNAKAPMLPGVATISELMEGMRYGLRRFKFFPAESSGGASAVKSFGGPIQGVKFCPTGGITLEKAPTYLKLSNIMCVGGSWVLPQNLIDAKDWDGITKLCRETVEALKDC</sequence>
<organism evidence="9 10">
    <name type="scientific">Zymobacter palmae</name>
    <dbReference type="NCBI Taxonomy" id="33074"/>
    <lineage>
        <taxon>Bacteria</taxon>
        <taxon>Pseudomonadati</taxon>
        <taxon>Pseudomonadota</taxon>
        <taxon>Gammaproteobacteria</taxon>
        <taxon>Oceanospirillales</taxon>
        <taxon>Halomonadaceae</taxon>
        <taxon>Zymobacter group</taxon>
        <taxon>Zymobacter</taxon>
    </lineage>
</organism>
<protein>
    <recommendedName>
        <fullName evidence="5">2-dehydro-3-deoxy-phosphogluconate aldolase</fullName>
        <ecNumber evidence="5">4.1.2.14</ecNumber>
    </recommendedName>
</protein>
<evidence type="ECO:0000256" key="1">
    <source>
        <dbReference type="ARBA" id="ARBA00000654"/>
    </source>
</evidence>
<reference evidence="9 10" key="1">
    <citation type="submission" date="2018-09" db="EMBL/GenBank/DDBJ databases">
        <title>Zymobacter palmae IAM14233 (=T109) whole genome analysis.</title>
        <authorList>
            <person name="Yanase H."/>
        </authorList>
    </citation>
    <scope>NUCLEOTIDE SEQUENCE [LARGE SCALE GENOMIC DNA]</scope>
    <source>
        <strain evidence="9 10">IAM14233</strain>
    </source>
</reference>
<evidence type="ECO:0000256" key="4">
    <source>
        <dbReference type="ARBA" id="ARBA00011233"/>
    </source>
</evidence>
<keyword evidence="10" id="KW-1185">Reference proteome</keyword>
<evidence type="ECO:0000256" key="5">
    <source>
        <dbReference type="ARBA" id="ARBA00013063"/>
    </source>
</evidence>
<dbReference type="Pfam" id="PF01081">
    <property type="entry name" value="Aldolase"/>
    <property type="match status" value="1"/>
</dbReference>
<dbReference type="Proteomes" id="UP000267342">
    <property type="component" value="Chromosome"/>
</dbReference>
<dbReference type="CDD" id="cd00452">
    <property type="entry name" value="KDPG_aldolase"/>
    <property type="match status" value="1"/>
</dbReference>
<accession>A0A348HD92</accession>
<dbReference type="InterPro" id="IPR031337">
    <property type="entry name" value="KDPG/KHG_AS_1"/>
</dbReference>
<dbReference type="AlphaFoldDB" id="A0A348HD92"/>
<comment type="similarity">
    <text evidence="3">Belongs to the KHG/KDPG aldolase family.</text>
</comment>
<dbReference type="EMBL" id="AP018933">
    <property type="protein sequence ID" value="BBG29594.1"/>
    <property type="molecule type" value="Genomic_DNA"/>
</dbReference>
<dbReference type="PROSITE" id="PS00159">
    <property type="entry name" value="ALDOLASE_KDPG_KHG_1"/>
    <property type="match status" value="1"/>
</dbReference>
<dbReference type="EC" id="4.1.2.14" evidence="5"/>
<dbReference type="InterPro" id="IPR013785">
    <property type="entry name" value="Aldolase_TIM"/>
</dbReference>
<dbReference type="PROSITE" id="PS00160">
    <property type="entry name" value="ALDOLASE_KDPG_KHG_2"/>
    <property type="match status" value="1"/>
</dbReference>
<keyword evidence="7" id="KW-0704">Schiff base</keyword>
<comment type="pathway">
    <text evidence="2">Carbohydrate acid metabolism; 2-dehydro-3-deoxy-D-gluconate degradation; D-glyceraldehyde 3-phosphate and pyruvate from 2-dehydro-3-deoxy-D-gluconate: step 2/2.</text>
</comment>
<evidence type="ECO:0000256" key="7">
    <source>
        <dbReference type="ARBA" id="ARBA00023270"/>
    </source>
</evidence>
<name>A0A348HD92_9GAMM</name>